<reference evidence="3 4" key="1">
    <citation type="submission" date="2018-01" db="EMBL/GenBank/DDBJ databases">
        <title>The whole genome sequencing and assembly of Paenibacillus chitinolyticus KCCM 41400 strain.</title>
        <authorList>
            <person name="Kim J.-Y."/>
            <person name="Park M.-K."/>
            <person name="Lee Y.-J."/>
            <person name="Yi H."/>
            <person name="Bahn Y.-S."/>
            <person name="Kim J.F."/>
            <person name="Lee D.-W."/>
        </authorList>
    </citation>
    <scope>NUCLEOTIDE SEQUENCE [LARGE SCALE GENOMIC DNA]</scope>
    <source>
        <strain evidence="3 4">KCCM 41400</strain>
    </source>
</reference>
<dbReference type="InterPro" id="IPR021944">
    <property type="entry name" value="DUF3560"/>
</dbReference>
<dbReference type="GeneID" id="95376041"/>
<accession>A0A410WWX5</accession>
<keyword evidence="5" id="KW-1185">Reference proteome</keyword>
<feature type="coiled-coil region" evidence="1">
    <location>
        <begin position="80"/>
        <end position="121"/>
    </location>
</feature>
<name>A0A410WWX5_9BACL</name>
<dbReference type="EMBL" id="JAMDMJ010000053">
    <property type="protein sequence ID" value="MCY9599658.1"/>
    <property type="molecule type" value="Genomic_DNA"/>
</dbReference>
<dbReference type="KEGG" id="pchi:PC41400_14590"/>
<dbReference type="EMBL" id="CP026520">
    <property type="protein sequence ID" value="QAV18840.1"/>
    <property type="molecule type" value="Genomic_DNA"/>
</dbReference>
<sequence>MSNQYILNRETQKIELRFTKDEYKSMPEVQKKELRRFFTWSSYAGAWVSKSTNNHYSALRVAEQLGFTNGGQEGERLSYAEQLERKAEKAERRAERYEEYADNAANRAKGLQQEFDELRKDWSWLTQPNINSSAGRAFTNQRNRVLNRYHKGFDEYRKSEYFKERAETAHATADQTKLNSKPYLNNRIEECQKEIRSLERYIVKAEERNDEEWLQKLLDRMEYEVDKLAYLQNRMDEIGGFEYSKDTVKVGYLIKVRGLWATVLKVNPKKVSGDYIDQHLKGCYCYYPYAEIEEMKIPEGWTDKKETEPNPFNVGEILVLKWSTSDNIRAAFQIVKTTDKSVLTQEIKIEDLKPIADEFISEKQQRRLVKKTRDGISAVSHGNCYLYRYTR</sequence>
<dbReference type="Proteomes" id="UP001527202">
    <property type="component" value="Unassembled WGS sequence"/>
</dbReference>
<proteinExistence type="predicted"/>
<keyword evidence="1" id="KW-0175">Coiled coil</keyword>
<dbReference type="OrthoDB" id="2537962at2"/>
<reference evidence="2 5" key="2">
    <citation type="submission" date="2022-05" db="EMBL/GenBank/DDBJ databases">
        <title>Genome Sequencing of Bee-Associated Microbes.</title>
        <authorList>
            <person name="Dunlap C."/>
        </authorList>
    </citation>
    <scope>NUCLEOTIDE SEQUENCE [LARGE SCALE GENOMIC DNA]</scope>
    <source>
        <strain evidence="2 5">NRRL B-23120</strain>
    </source>
</reference>
<evidence type="ECO:0000313" key="4">
    <source>
        <dbReference type="Proteomes" id="UP000288943"/>
    </source>
</evidence>
<dbReference type="AlphaFoldDB" id="A0A410WWX5"/>
<evidence type="ECO:0000256" key="1">
    <source>
        <dbReference type="SAM" id="Coils"/>
    </source>
</evidence>
<evidence type="ECO:0000313" key="5">
    <source>
        <dbReference type="Proteomes" id="UP001527202"/>
    </source>
</evidence>
<gene>
    <name evidence="2" type="ORF">M5X16_28335</name>
    <name evidence="3" type="ORF">PC41400_14590</name>
</gene>
<evidence type="ECO:0000313" key="3">
    <source>
        <dbReference type="EMBL" id="QAV18840.1"/>
    </source>
</evidence>
<protein>
    <submittedName>
        <fullName evidence="3">DUF3560 domain-containing protein</fullName>
    </submittedName>
</protein>
<evidence type="ECO:0000313" key="2">
    <source>
        <dbReference type="EMBL" id="MCY9599658.1"/>
    </source>
</evidence>
<dbReference type="Pfam" id="PF12083">
    <property type="entry name" value="DUF3560"/>
    <property type="match status" value="1"/>
</dbReference>
<dbReference type="Proteomes" id="UP000288943">
    <property type="component" value="Chromosome"/>
</dbReference>
<organism evidence="3 4">
    <name type="scientific">Paenibacillus chitinolyticus</name>
    <dbReference type="NCBI Taxonomy" id="79263"/>
    <lineage>
        <taxon>Bacteria</taxon>
        <taxon>Bacillati</taxon>
        <taxon>Bacillota</taxon>
        <taxon>Bacilli</taxon>
        <taxon>Bacillales</taxon>
        <taxon>Paenibacillaceae</taxon>
        <taxon>Paenibacillus</taxon>
    </lineage>
</organism>
<dbReference type="RefSeq" id="WP_042227674.1">
    <property type="nucleotide sequence ID" value="NZ_CP026520.1"/>
</dbReference>